<evidence type="ECO:0000313" key="4">
    <source>
        <dbReference type="Proteomes" id="UP000464954"/>
    </source>
</evidence>
<organism evidence="3 4">
    <name type="scientific">Tichowtungia aerotolerans</name>
    <dbReference type="NCBI Taxonomy" id="2697043"/>
    <lineage>
        <taxon>Bacteria</taxon>
        <taxon>Pseudomonadati</taxon>
        <taxon>Kiritimatiellota</taxon>
        <taxon>Tichowtungiia</taxon>
        <taxon>Tichowtungiales</taxon>
        <taxon>Tichowtungiaceae</taxon>
        <taxon>Tichowtungia</taxon>
    </lineage>
</organism>
<dbReference type="InterPro" id="IPR011528">
    <property type="entry name" value="NERD"/>
</dbReference>
<keyword evidence="1" id="KW-0472">Membrane</keyword>
<reference evidence="3 4" key="1">
    <citation type="submission" date="2020-01" db="EMBL/GenBank/DDBJ databases">
        <title>Ponticoccus aerotolerans gen. nov., sp. nov., an anaerobic bacterium and proposal of Ponticoccusceae fam. nov., Ponticoccusles ord. nov. and Ponticoccuse classis nov. in the phylum Kiritimatiellaeota.</title>
        <authorList>
            <person name="Zhou L.Y."/>
            <person name="Du Z.J."/>
        </authorList>
    </citation>
    <scope>NUCLEOTIDE SEQUENCE [LARGE SCALE GENOMIC DNA]</scope>
    <source>
        <strain evidence="3 4">S-5007</strain>
    </source>
</reference>
<evidence type="ECO:0000259" key="2">
    <source>
        <dbReference type="PROSITE" id="PS50965"/>
    </source>
</evidence>
<dbReference type="PROSITE" id="PS50965">
    <property type="entry name" value="NERD"/>
    <property type="match status" value="1"/>
</dbReference>
<evidence type="ECO:0000313" key="3">
    <source>
        <dbReference type="EMBL" id="QHI67958.1"/>
    </source>
</evidence>
<dbReference type="KEGG" id="taer:GT409_00340"/>
<feature type="transmembrane region" description="Helical" evidence="1">
    <location>
        <begin position="62"/>
        <end position="79"/>
    </location>
</feature>
<dbReference type="Proteomes" id="UP000464954">
    <property type="component" value="Chromosome"/>
</dbReference>
<protein>
    <recommendedName>
        <fullName evidence="2">NERD domain-containing protein</fullName>
    </recommendedName>
</protein>
<evidence type="ECO:0000256" key="1">
    <source>
        <dbReference type="SAM" id="Phobius"/>
    </source>
</evidence>
<dbReference type="RefSeq" id="WP_160625992.1">
    <property type="nucleotide sequence ID" value="NZ_CP047593.1"/>
</dbReference>
<feature type="transmembrane region" description="Helical" evidence="1">
    <location>
        <begin position="31"/>
        <end position="50"/>
    </location>
</feature>
<keyword evidence="4" id="KW-1185">Reference proteome</keyword>
<name>A0A6P1M6Y2_9BACT</name>
<proteinExistence type="predicted"/>
<gene>
    <name evidence="3" type="ORF">GT409_00340</name>
</gene>
<dbReference type="EMBL" id="CP047593">
    <property type="protein sequence ID" value="QHI67958.1"/>
    <property type="molecule type" value="Genomic_DNA"/>
</dbReference>
<accession>A0A6P1M6Y2</accession>
<feature type="domain" description="NERD" evidence="2">
    <location>
        <begin position="87"/>
        <end position="199"/>
    </location>
</feature>
<dbReference type="AlphaFoldDB" id="A0A6P1M6Y2"/>
<keyword evidence="1" id="KW-1133">Transmembrane helix</keyword>
<keyword evidence="1" id="KW-0812">Transmembrane</keyword>
<dbReference type="Pfam" id="PF08378">
    <property type="entry name" value="NERD"/>
    <property type="match status" value="1"/>
</dbReference>
<sequence>MSNGIEESAPRFAAVYGTPGQGPRTLGPLRVFWPLAPFCLTTGWLLRAALPAPQLSTTQAGFLLIILAVLLTVFTAWSARRLQSFIKGAEGEEQVARLLSFLPASYSIFNDFQLDGSGPAFDHIIVGPTGVFVVETKNWNGEISFQNGQVLCNGKTPSRPPIKQVKEAAAALLDHLSEVQCPEVPVQPVLCFVNNQLAEGVANIGGVQICTDSTLYQLFENTLATPPEGGSLALIAEELKHCIEEK</sequence>